<dbReference type="SUPFAM" id="SSF88723">
    <property type="entry name" value="PIN domain-like"/>
    <property type="match status" value="1"/>
</dbReference>
<evidence type="ECO:0000313" key="1">
    <source>
        <dbReference type="EMBL" id="MEY6434019.1"/>
    </source>
</evidence>
<dbReference type="EMBL" id="JBDKXB010000036">
    <property type="protein sequence ID" value="MEY6434019.1"/>
    <property type="molecule type" value="Genomic_DNA"/>
</dbReference>
<sequence length="162" mass="17912">MTYLMTESVYIESSIVSYLTSRPSRDVVISARQVITENWWLNQRSNFDLFVSALVIQEIFKGDQDTAERRLNAVADIPLLGASQDALLLSEALLIREAVPKTSEEDALHISIAAASGIDFLLTWNFRHINNAHTKAAISAVIEAYGFVSLVLCSPEELGAEL</sequence>
<dbReference type="RefSeq" id="WP_369668401.1">
    <property type="nucleotide sequence ID" value="NZ_JBDKXB010000036.1"/>
</dbReference>
<comment type="caution">
    <text evidence="1">The sequence shown here is derived from an EMBL/GenBank/DDBJ whole genome shotgun (WGS) entry which is preliminary data.</text>
</comment>
<accession>A0ABV4BJN4</accession>
<protein>
    <submittedName>
        <fullName evidence="1">Type II toxin-antitoxin system VapC family toxin</fullName>
    </submittedName>
</protein>
<evidence type="ECO:0000313" key="2">
    <source>
        <dbReference type="Proteomes" id="UP001564408"/>
    </source>
</evidence>
<dbReference type="CDD" id="cd18687">
    <property type="entry name" value="PIN_VapC-like"/>
    <property type="match status" value="1"/>
</dbReference>
<keyword evidence="2" id="KW-1185">Reference proteome</keyword>
<dbReference type="InterPro" id="IPR029060">
    <property type="entry name" value="PIN-like_dom_sf"/>
</dbReference>
<name>A0ABV4BJN4_9GAMM</name>
<proteinExistence type="predicted"/>
<dbReference type="Proteomes" id="UP001564408">
    <property type="component" value="Unassembled WGS sequence"/>
</dbReference>
<gene>
    <name evidence="1" type="ORF">ABC977_16565</name>
</gene>
<organism evidence="1 2">
    <name type="scientific">Thioalkalicoccus limnaeus</name>
    <dbReference type="NCBI Taxonomy" id="120681"/>
    <lineage>
        <taxon>Bacteria</taxon>
        <taxon>Pseudomonadati</taxon>
        <taxon>Pseudomonadota</taxon>
        <taxon>Gammaproteobacteria</taxon>
        <taxon>Chromatiales</taxon>
        <taxon>Chromatiaceae</taxon>
        <taxon>Thioalkalicoccus</taxon>
    </lineage>
</organism>
<reference evidence="1 2" key="1">
    <citation type="submission" date="2024-05" db="EMBL/GenBank/DDBJ databases">
        <title>Genome Sequence and Characterization of the New Strain Purple Sulfur Bacterium of Genus Thioalkalicoccus.</title>
        <authorList>
            <person name="Bryantseva I.A."/>
            <person name="Kyndt J.A."/>
            <person name="Imhoff J.F."/>
        </authorList>
    </citation>
    <scope>NUCLEOTIDE SEQUENCE [LARGE SCALE GENOMIC DNA]</scope>
    <source>
        <strain evidence="1 2">Um2</strain>
    </source>
</reference>